<gene>
    <name evidence="1" type="ORF">NDK43_20065</name>
</gene>
<protein>
    <submittedName>
        <fullName evidence="1">Spo0E family sporulation regulatory protein-aspartic acid phosphatase</fullName>
    </submittedName>
</protein>
<reference evidence="1 2" key="1">
    <citation type="submission" date="2022-06" db="EMBL/GenBank/DDBJ databases">
        <authorList>
            <person name="Jeon C.O."/>
        </authorList>
    </citation>
    <scope>NUCLEOTIDE SEQUENCE [LARGE SCALE GENOMIC DNA]</scope>
    <source>
        <strain evidence="1 2">KCTC 13943</strain>
    </source>
</reference>
<dbReference type="InterPro" id="IPR036638">
    <property type="entry name" value="HLH_DNA-bd_sf"/>
</dbReference>
<dbReference type="Proteomes" id="UP001523262">
    <property type="component" value="Unassembled WGS sequence"/>
</dbReference>
<sequence length="39" mass="4534">MVSEIEKLEDRINHLREELIQIAKATGLNSNETLRQVKN</sequence>
<name>A0ABT0WD21_9BACI</name>
<organism evidence="1 2">
    <name type="scientific">Neobacillus pocheonensis</name>
    <dbReference type="NCBI Taxonomy" id="363869"/>
    <lineage>
        <taxon>Bacteria</taxon>
        <taxon>Bacillati</taxon>
        <taxon>Bacillota</taxon>
        <taxon>Bacilli</taxon>
        <taxon>Bacillales</taxon>
        <taxon>Bacillaceae</taxon>
        <taxon>Neobacillus</taxon>
    </lineage>
</organism>
<evidence type="ECO:0000313" key="2">
    <source>
        <dbReference type="Proteomes" id="UP001523262"/>
    </source>
</evidence>
<proteinExistence type="predicted"/>
<dbReference type="Pfam" id="PF09388">
    <property type="entry name" value="SpoOE-like"/>
    <property type="match status" value="1"/>
</dbReference>
<accession>A0ABT0WD21</accession>
<comment type="caution">
    <text evidence="1">The sequence shown here is derived from an EMBL/GenBank/DDBJ whole genome shotgun (WGS) entry which is preliminary data.</text>
</comment>
<dbReference type="InterPro" id="IPR018540">
    <property type="entry name" value="Spo0E-like"/>
</dbReference>
<evidence type="ECO:0000313" key="1">
    <source>
        <dbReference type="EMBL" id="MCM2534227.1"/>
    </source>
</evidence>
<dbReference type="SUPFAM" id="SSF140500">
    <property type="entry name" value="BAS1536-like"/>
    <property type="match status" value="1"/>
</dbReference>
<dbReference type="EMBL" id="JAMQCR010000002">
    <property type="protein sequence ID" value="MCM2534227.1"/>
    <property type="molecule type" value="Genomic_DNA"/>
</dbReference>
<dbReference type="Gene3D" id="4.10.280.10">
    <property type="entry name" value="Helix-loop-helix DNA-binding domain"/>
    <property type="match status" value="1"/>
</dbReference>
<dbReference type="InterPro" id="IPR037208">
    <property type="entry name" value="Spo0E-like_sf"/>
</dbReference>
<keyword evidence="2" id="KW-1185">Reference proteome</keyword>